<dbReference type="EMBL" id="CAAALY010246218">
    <property type="protein sequence ID" value="VEL33679.1"/>
    <property type="molecule type" value="Genomic_DNA"/>
</dbReference>
<reference evidence="1" key="1">
    <citation type="submission" date="2018-11" db="EMBL/GenBank/DDBJ databases">
        <authorList>
            <consortium name="Pathogen Informatics"/>
        </authorList>
    </citation>
    <scope>NUCLEOTIDE SEQUENCE</scope>
</reference>
<keyword evidence="2" id="KW-1185">Reference proteome</keyword>
<protein>
    <submittedName>
        <fullName evidence="1">Uncharacterized protein</fullName>
    </submittedName>
</protein>
<organism evidence="1 2">
    <name type="scientific">Protopolystoma xenopodis</name>
    <dbReference type="NCBI Taxonomy" id="117903"/>
    <lineage>
        <taxon>Eukaryota</taxon>
        <taxon>Metazoa</taxon>
        <taxon>Spiralia</taxon>
        <taxon>Lophotrochozoa</taxon>
        <taxon>Platyhelminthes</taxon>
        <taxon>Monogenea</taxon>
        <taxon>Polyopisthocotylea</taxon>
        <taxon>Polystomatidea</taxon>
        <taxon>Polystomatidae</taxon>
        <taxon>Protopolystoma</taxon>
    </lineage>
</organism>
<comment type="caution">
    <text evidence="1">The sequence shown here is derived from an EMBL/GenBank/DDBJ whole genome shotgun (WGS) entry which is preliminary data.</text>
</comment>
<proteinExistence type="predicted"/>
<accession>A0A448XCT0</accession>
<dbReference type="Proteomes" id="UP000784294">
    <property type="component" value="Unassembled WGS sequence"/>
</dbReference>
<evidence type="ECO:0000313" key="1">
    <source>
        <dbReference type="EMBL" id="VEL33679.1"/>
    </source>
</evidence>
<evidence type="ECO:0000313" key="2">
    <source>
        <dbReference type="Proteomes" id="UP000784294"/>
    </source>
</evidence>
<name>A0A448XCT0_9PLAT</name>
<dbReference type="AlphaFoldDB" id="A0A448XCT0"/>
<sequence>MQDFELDDQIGTSHNLFYFVQSLQELMATQVLLQMSKMLQDAPLLVCTRPLQQIPRQRWFAWSPGQYDSFAATNLAEARGLVQLSLAGLNRLIFLSPRSNWKSL</sequence>
<gene>
    <name evidence="1" type="ORF">PXEA_LOCUS27119</name>
</gene>